<dbReference type="GeneID" id="41960713"/>
<organism evidence="2 3">
    <name type="scientific">Pyricularia grisea</name>
    <name type="common">Crabgrass-specific blast fungus</name>
    <name type="synonym">Magnaporthe grisea</name>
    <dbReference type="NCBI Taxonomy" id="148305"/>
    <lineage>
        <taxon>Eukaryota</taxon>
        <taxon>Fungi</taxon>
        <taxon>Dikarya</taxon>
        <taxon>Ascomycota</taxon>
        <taxon>Pezizomycotina</taxon>
        <taxon>Sordariomycetes</taxon>
        <taxon>Sordariomycetidae</taxon>
        <taxon>Magnaporthales</taxon>
        <taxon>Pyriculariaceae</taxon>
        <taxon>Pyricularia</taxon>
    </lineage>
</organism>
<reference evidence="2 3" key="1">
    <citation type="journal article" date="2019" name="Mol. Biol. Evol.">
        <title>Blast fungal genomes show frequent chromosomal changes, gene gains and losses, and effector gene turnover.</title>
        <authorList>
            <person name="Gomez Luciano L.B."/>
            <person name="Jason Tsai I."/>
            <person name="Chuma I."/>
            <person name="Tosa Y."/>
            <person name="Chen Y.H."/>
            <person name="Li J.Y."/>
            <person name="Li M.Y."/>
            <person name="Jade Lu M.Y."/>
            <person name="Nakayashiki H."/>
            <person name="Li W.H."/>
        </authorList>
    </citation>
    <scope>NUCLEOTIDE SEQUENCE [LARGE SCALE GENOMIC DNA]</scope>
    <source>
        <strain evidence="2 3">NI907</strain>
    </source>
</reference>
<sequence length="219" mass="23741">MAQTEQLAGQMGFLTDAAHLLARSAPETSAYLLSQRNAVLLSHDVIPSDAQKEHVCGGCGHILIPGHGDFLRIDAERAVLQRRSGGRLNPGQQQQQQQQQKQGLKQGRKERQAGPAKVYTCGMCQRYTKLGLSAPDPIRRRRKRQTVDVQGQAPVTTKVGMDKTAQQTSSFAPGVMPSANASSKKRAKNRKAGLQALLSQKQNETASKSGLSLADFLSK</sequence>
<dbReference type="Proteomes" id="UP000515153">
    <property type="component" value="Chromosome I"/>
</dbReference>
<dbReference type="AlphaFoldDB" id="A0A6P8B4I1"/>
<dbReference type="InterPro" id="IPR007175">
    <property type="entry name" value="Rpr2/Snm1/Rpp21"/>
</dbReference>
<evidence type="ECO:0000256" key="1">
    <source>
        <dbReference type="SAM" id="MobiDB-lite"/>
    </source>
</evidence>
<accession>A0A6P8B4I1</accession>
<gene>
    <name evidence="3" type="ORF">PgNI_05773</name>
</gene>
<dbReference type="Pfam" id="PF04032">
    <property type="entry name" value="Rpr2"/>
    <property type="match status" value="1"/>
</dbReference>
<dbReference type="GO" id="GO:0006396">
    <property type="term" value="P:RNA processing"/>
    <property type="evidence" value="ECO:0007669"/>
    <property type="project" value="InterPro"/>
</dbReference>
<feature type="region of interest" description="Disordered" evidence="1">
    <location>
        <begin position="85"/>
        <end position="115"/>
    </location>
</feature>
<protein>
    <submittedName>
        <fullName evidence="3">Uncharacterized protein</fullName>
    </submittedName>
</protein>
<keyword evidence="2" id="KW-1185">Reference proteome</keyword>
<reference evidence="3" key="3">
    <citation type="submission" date="2025-08" db="UniProtKB">
        <authorList>
            <consortium name="RefSeq"/>
        </authorList>
    </citation>
    <scope>IDENTIFICATION</scope>
    <source>
        <strain evidence="3">NI907</strain>
    </source>
</reference>
<reference evidence="3" key="2">
    <citation type="submission" date="2019-10" db="EMBL/GenBank/DDBJ databases">
        <authorList>
            <consortium name="NCBI Genome Project"/>
        </authorList>
    </citation>
    <scope>NUCLEOTIDE SEQUENCE</scope>
    <source>
        <strain evidence="3">NI907</strain>
    </source>
</reference>
<name>A0A6P8B4I1_PYRGI</name>
<dbReference type="RefSeq" id="XP_030982107.1">
    <property type="nucleotide sequence ID" value="XM_031125804.1"/>
</dbReference>
<proteinExistence type="predicted"/>
<feature type="compositionally biased region" description="Polar residues" evidence="1">
    <location>
        <begin position="197"/>
        <end position="210"/>
    </location>
</feature>
<dbReference type="KEGG" id="pgri:PgNI_05773"/>
<feature type="region of interest" description="Disordered" evidence="1">
    <location>
        <begin position="132"/>
        <end position="219"/>
    </location>
</feature>
<evidence type="ECO:0000313" key="3">
    <source>
        <dbReference type="RefSeq" id="XP_030982107.1"/>
    </source>
</evidence>
<evidence type="ECO:0000313" key="2">
    <source>
        <dbReference type="Proteomes" id="UP000515153"/>
    </source>
</evidence>
<feature type="compositionally biased region" description="Low complexity" evidence="1">
    <location>
        <begin position="91"/>
        <end position="105"/>
    </location>
</feature>